<name>A0A1F8DG68_9BACT</name>
<evidence type="ECO:0000313" key="7">
    <source>
        <dbReference type="EMBL" id="OGM87009.1"/>
    </source>
</evidence>
<evidence type="ECO:0000256" key="5">
    <source>
        <dbReference type="SAM" id="Phobius"/>
    </source>
</evidence>
<feature type="transmembrane region" description="Helical" evidence="5">
    <location>
        <begin position="133"/>
        <end position="161"/>
    </location>
</feature>
<evidence type="ECO:0000313" key="8">
    <source>
        <dbReference type="Proteomes" id="UP000178803"/>
    </source>
</evidence>
<keyword evidence="2 5" id="KW-0812">Transmembrane</keyword>
<feature type="transmembrane region" description="Helical" evidence="5">
    <location>
        <begin position="218"/>
        <end position="249"/>
    </location>
</feature>
<evidence type="ECO:0000256" key="4">
    <source>
        <dbReference type="ARBA" id="ARBA00023136"/>
    </source>
</evidence>
<comment type="subcellular location">
    <subcellularLocation>
        <location evidence="1">Membrane</location>
        <topology evidence="1">Multi-pass membrane protein</topology>
    </subcellularLocation>
</comment>
<protein>
    <recommendedName>
        <fullName evidence="6">O-antigen ligase-related domain-containing protein</fullName>
    </recommendedName>
</protein>
<dbReference type="EMBL" id="MGIJ01000034">
    <property type="protein sequence ID" value="OGM87009.1"/>
    <property type="molecule type" value="Genomic_DNA"/>
</dbReference>
<accession>A0A1F8DG68</accession>
<feature type="transmembrane region" description="Helical" evidence="5">
    <location>
        <begin position="77"/>
        <end position="96"/>
    </location>
</feature>
<dbReference type="PANTHER" id="PTHR37422:SF13">
    <property type="entry name" value="LIPOPOLYSACCHARIDE BIOSYNTHESIS PROTEIN PA4999-RELATED"/>
    <property type="match status" value="1"/>
</dbReference>
<dbReference type="Pfam" id="PF04932">
    <property type="entry name" value="Wzy_C"/>
    <property type="match status" value="1"/>
</dbReference>
<evidence type="ECO:0000256" key="3">
    <source>
        <dbReference type="ARBA" id="ARBA00022989"/>
    </source>
</evidence>
<gene>
    <name evidence="7" type="ORF">A2614_00825</name>
</gene>
<evidence type="ECO:0000256" key="2">
    <source>
        <dbReference type="ARBA" id="ARBA00022692"/>
    </source>
</evidence>
<feature type="transmembrane region" description="Helical" evidence="5">
    <location>
        <begin position="255"/>
        <end position="274"/>
    </location>
</feature>
<dbReference type="AlphaFoldDB" id="A0A1F8DG68"/>
<dbReference type="GO" id="GO:0016020">
    <property type="term" value="C:membrane"/>
    <property type="evidence" value="ECO:0007669"/>
    <property type="project" value="UniProtKB-SubCell"/>
</dbReference>
<evidence type="ECO:0000256" key="1">
    <source>
        <dbReference type="ARBA" id="ARBA00004141"/>
    </source>
</evidence>
<dbReference type="InterPro" id="IPR051533">
    <property type="entry name" value="WaaL-like"/>
</dbReference>
<dbReference type="Proteomes" id="UP000178803">
    <property type="component" value="Unassembled WGS sequence"/>
</dbReference>
<dbReference type="InterPro" id="IPR007016">
    <property type="entry name" value="O-antigen_ligase-rel_domated"/>
</dbReference>
<comment type="caution">
    <text evidence="7">The sequence shown here is derived from an EMBL/GenBank/DDBJ whole genome shotgun (WGS) entry which is preliminary data.</text>
</comment>
<evidence type="ECO:0000259" key="6">
    <source>
        <dbReference type="Pfam" id="PF04932"/>
    </source>
</evidence>
<proteinExistence type="predicted"/>
<feature type="transmembrane region" description="Helical" evidence="5">
    <location>
        <begin position="194"/>
        <end position="211"/>
    </location>
</feature>
<sequence>MNSKNKLLKFIFQLLIFLMPTQLALHFWPSWAHVFGIRVDYLAPTLYLTDLLLIVLIIAWINPLIRNLYALRLKPYAVILGFSILVFAVLNSAFAPVPAVSILKWLKVGELAFFVYFVKNFKKLETNKLVRPISFSLILFGIIGIVQFLKGASLGGVFYFLGERTFSLGTPSISTMAIFGREYLMPYSTFPHPNSLAGYFLVSTIFLLGSVKKSDYKLVLISLFVAVVTLILTFSLGVAVALVCCLILFFVRRNLAIGIFFTVFLLSLISPIFIHNPSGLYSESYFRRAVLIESAGKMISNSPLLGVGLNNFLVKLPEKGDYPSVTWWLQPVHNIFLLVFAETGIVGLLFFFYLIFRAFNKSLETGNPSTLLGMVSLSNHWKLEIALLAILITGVVDHYWLTLQQNQLLFALVLGLSLRKQKS</sequence>
<feature type="transmembrane region" description="Helical" evidence="5">
    <location>
        <begin position="371"/>
        <end position="392"/>
    </location>
</feature>
<feature type="transmembrane region" description="Helical" evidence="5">
    <location>
        <begin position="102"/>
        <end position="121"/>
    </location>
</feature>
<dbReference type="PANTHER" id="PTHR37422">
    <property type="entry name" value="TEICHURONIC ACID BIOSYNTHESIS PROTEIN TUAE"/>
    <property type="match status" value="1"/>
</dbReference>
<reference evidence="7 8" key="1">
    <citation type="journal article" date="2016" name="Nat. Commun.">
        <title>Thousands of microbial genomes shed light on interconnected biogeochemical processes in an aquifer system.</title>
        <authorList>
            <person name="Anantharaman K."/>
            <person name="Brown C.T."/>
            <person name="Hug L.A."/>
            <person name="Sharon I."/>
            <person name="Castelle C.J."/>
            <person name="Probst A.J."/>
            <person name="Thomas B.C."/>
            <person name="Singh A."/>
            <person name="Wilkins M.J."/>
            <person name="Karaoz U."/>
            <person name="Brodie E.L."/>
            <person name="Williams K.H."/>
            <person name="Hubbard S.S."/>
            <person name="Banfield J.F."/>
        </authorList>
    </citation>
    <scope>NUCLEOTIDE SEQUENCE [LARGE SCALE GENOMIC DNA]</scope>
</reference>
<organism evidence="7 8">
    <name type="scientific">Candidatus Woesebacteria bacterium RIFOXYD1_FULL_40_21</name>
    <dbReference type="NCBI Taxonomy" id="1802549"/>
    <lineage>
        <taxon>Bacteria</taxon>
        <taxon>Candidatus Woeseibacteriota</taxon>
    </lineage>
</organism>
<keyword evidence="3 5" id="KW-1133">Transmembrane helix</keyword>
<feature type="transmembrane region" description="Helical" evidence="5">
    <location>
        <begin position="334"/>
        <end position="359"/>
    </location>
</feature>
<feature type="domain" description="O-antigen ligase-related" evidence="6">
    <location>
        <begin position="222"/>
        <end position="352"/>
    </location>
</feature>
<feature type="transmembrane region" description="Helical" evidence="5">
    <location>
        <begin position="46"/>
        <end position="65"/>
    </location>
</feature>
<keyword evidence="4 5" id="KW-0472">Membrane</keyword>